<organism evidence="2 3">
    <name type="scientific">Nonomuraea fuscirosea</name>
    <dbReference type="NCBI Taxonomy" id="1291556"/>
    <lineage>
        <taxon>Bacteria</taxon>
        <taxon>Bacillati</taxon>
        <taxon>Actinomycetota</taxon>
        <taxon>Actinomycetes</taxon>
        <taxon>Streptosporangiales</taxon>
        <taxon>Streptosporangiaceae</taxon>
        <taxon>Nonomuraea</taxon>
    </lineage>
</organism>
<reference evidence="2 3" key="1">
    <citation type="submission" date="2018-03" db="EMBL/GenBank/DDBJ databases">
        <title>Genomic Encyclopedia of Type Strains, Phase III (KMG-III): the genomes of soil and plant-associated and newly described type strains.</title>
        <authorList>
            <person name="Whitman W."/>
        </authorList>
    </citation>
    <scope>NUCLEOTIDE SEQUENCE [LARGE SCALE GENOMIC DNA]</scope>
    <source>
        <strain evidence="2 3">CGMCC 4.7104</strain>
    </source>
</reference>
<proteinExistence type="predicted"/>
<sequence length="688" mass="75345">MSPMVGIDPALMTRLIDGMKRVSGMIPDVDRQVERALTSLGIHLWGPSPLRDIGRQMSDLIPSLQGRLDLILAEPDRTSGTGGTLWADESPWLSSSPAEGAASAKTLATQLRDQVASHSLDPHLVAEIERHKNDPYFAMAFATEIPPRELKALINALYGAGLSASARPLQRDVITQDRLLTMLSTILGTASRGAGRLRLPDGYADQLVDGIENRQDAFAVKRLLQDAEFDHTFLLTVVQKLYDKDLAHPPDPSLPRDPWALPGPRDAAPGDLSPMGAALTALAHHPTVAQDFFTDPQRRPLAYLMRRHPWDGDADTELGWAIEAAGTEFRDHDLPPGGSRGYKSALIASWAVHFWSDPKVQQNLPNTRGHLGTILAQYTGDLHRDIRAFTERLPGVMTARDADKNLIGAEPYGAKFNAADLKQGMTWAFEDEETFKTAAVAHALYSTEMMDELGAKIANEVAISFAAWKKAHPEATEHQASATRQKLLEARMSGGAGGEFAQAARNLSMTTWVITDAANIADIDSAKQGDTRFAIFKEITEKVAGLAPCPQGKFFGLLIDEAKRKIFGEIKSNNERRARADADTALGTAKHMFTDLTIAAMMRHGLFGDASTPAKTHPYHYEDFRTDSDGHFLRNGELVSWTDMNTSQQDSYEEWLGVNAIGRVFSEPSESIAIGFKDAEKYYSGHGS</sequence>
<evidence type="ECO:0000313" key="2">
    <source>
        <dbReference type="EMBL" id="PRX70387.1"/>
    </source>
</evidence>
<dbReference type="EMBL" id="PVNG01000001">
    <property type="protein sequence ID" value="PRX70387.1"/>
    <property type="molecule type" value="Genomic_DNA"/>
</dbReference>
<dbReference type="Proteomes" id="UP000238312">
    <property type="component" value="Unassembled WGS sequence"/>
</dbReference>
<dbReference type="RefSeq" id="WP_146178012.1">
    <property type="nucleotide sequence ID" value="NZ_PVNG01000001.1"/>
</dbReference>
<protein>
    <submittedName>
        <fullName evidence="2">Uncharacterized protein</fullName>
    </submittedName>
</protein>
<name>A0A2T0NBM5_9ACTN</name>
<accession>A0A2T0NBM5</accession>
<evidence type="ECO:0000313" key="3">
    <source>
        <dbReference type="Proteomes" id="UP000238312"/>
    </source>
</evidence>
<dbReference type="OrthoDB" id="3493814at2"/>
<dbReference type="AlphaFoldDB" id="A0A2T0NBM5"/>
<gene>
    <name evidence="2" type="ORF">B0I32_101475</name>
</gene>
<comment type="caution">
    <text evidence="2">The sequence shown here is derived from an EMBL/GenBank/DDBJ whole genome shotgun (WGS) entry which is preliminary data.</text>
</comment>
<keyword evidence="3" id="KW-1185">Reference proteome</keyword>
<feature type="region of interest" description="Disordered" evidence="1">
    <location>
        <begin position="248"/>
        <end position="270"/>
    </location>
</feature>
<evidence type="ECO:0000256" key="1">
    <source>
        <dbReference type="SAM" id="MobiDB-lite"/>
    </source>
</evidence>